<dbReference type="PANTHER" id="PTHR37957">
    <property type="entry name" value="BLR7070 PROTEIN"/>
    <property type="match status" value="1"/>
</dbReference>
<dbReference type="Pfam" id="PF13449">
    <property type="entry name" value="Phytase-like"/>
    <property type="match status" value="1"/>
</dbReference>
<dbReference type="PANTHER" id="PTHR37957:SF1">
    <property type="entry name" value="PHYTASE-LIKE DOMAIN-CONTAINING PROTEIN"/>
    <property type="match status" value="1"/>
</dbReference>
<protein>
    <submittedName>
        <fullName evidence="3">PEP-CTERM sorting domain-containing protein</fullName>
    </submittedName>
</protein>
<evidence type="ECO:0000313" key="3">
    <source>
        <dbReference type="EMBL" id="APV36764.1"/>
    </source>
</evidence>
<feature type="domain" description="Phytase-like" evidence="2">
    <location>
        <begin position="64"/>
        <end position="370"/>
    </location>
</feature>
<dbReference type="PROSITE" id="PS51257">
    <property type="entry name" value="PROKAR_LIPOPROTEIN"/>
    <property type="match status" value="1"/>
</dbReference>
<dbReference type="KEGG" id="asol:BEN76_12370"/>
<feature type="chain" id="PRO_5012794814" evidence="1">
    <location>
        <begin position="28"/>
        <end position="385"/>
    </location>
</feature>
<evidence type="ECO:0000259" key="2">
    <source>
        <dbReference type="Pfam" id="PF13449"/>
    </source>
</evidence>
<dbReference type="SUPFAM" id="SSF101898">
    <property type="entry name" value="NHL repeat"/>
    <property type="match status" value="1"/>
</dbReference>
<dbReference type="RefSeq" id="WP_076033193.1">
    <property type="nucleotide sequence ID" value="NZ_CP016896.1"/>
</dbReference>
<name>A0A1P8EKM4_9GAMM</name>
<evidence type="ECO:0000256" key="1">
    <source>
        <dbReference type="SAM" id="SignalP"/>
    </source>
</evidence>
<dbReference type="Proteomes" id="UP000185674">
    <property type="component" value="Chromosome"/>
</dbReference>
<dbReference type="eggNOG" id="COG4222">
    <property type="taxonomic scope" value="Bacteria"/>
</dbReference>
<dbReference type="AlphaFoldDB" id="A0A1P8EKM4"/>
<reference evidence="3 4" key="1">
    <citation type="submission" date="2016-08" db="EMBL/GenBank/DDBJ databases">
        <title>Complete genome sequence of Acinetobacter baylyi strain GFJ2.</title>
        <authorList>
            <person name="Tabata M."/>
            <person name="Kuboki S."/>
            <person name="Gibu N."/>
            <person name="Kinouchi Y."/>
            <person name="Vangnai A."/>
            <person name="Kasai D."/>
            <person name="Fukuda M."/>
        </authorList>
    </citation>
    <scope>NUCLEOTIDE SEQUENCE [LARGE SCALE GENOMIC DNA]</scope>
    <source>
        <strain evidence="3 4">GFJ2</strain>
    </source>
</reference>
<gene>
    <name evidence="3" type="ORF">BEN76_12370</name>
</gene>
<organism evidence="3 4">
    <name type="scientific">Acinetobacter soli</name>
    <dbReference type="NCBI Taxonomy" id="487316"/>
    <lineage>
        <taxon>Bacteria</taxon>
        <taxon>Pseudomonadati</taxon>
        <taxon>Pseudomonadota</taxon>
        <taxon>Gammaproteobacteria</taxon>
        <taxon>Moraxellales</taxon>
        <taxon>Moraxellaceae</taxon>
        <taxon>Acinetobacter</taxon>
    </lineage>
</organism>
<sequence>MHAYSRQLSRLCLICSLSFLFISCKNSDSQNSTSISPSTANSISGLRLIGDYNIAAQTQFNGVEFGGISGIDRDSEGHYWAISDDRGEVANPRAYVLDIALDANQISSITINKMIYLHDENNQLHPIGRKTIDPESIRMAQNGHVYISSEGNYSSNSTDLYQPFIREYSLDGSIIRQFDIPKAFYYQDNLTQGGRSNKLFEALTLTPKGELFAATEDALIQDGPMTSINNGSVIRFLKFDINTGQNTAQYAYDIPKIPVDSPPETFRPDNGVSEMLALSENEFLVIERAYADLVGNTIRIVKATIQPNTTDVRQISSLVNAQYQSISKQTLLELPIQYNSIKIENIEGISWGPTLANGHRTLILVSDNNFQNQKNTQFLAFEVLP</sequence>
<accession>A0A1P8EKM4</accession>
<evidence type="ECO:0000313" key="4">
    <source>
        <dbReference type="Proteomes" id="UP000185674"/>
    </source>
</evidence>
<keyword evidence="1" id="KW-0732">Signal</keyword>
<dbReference type="EMBL" id="CP016896">
    <property type="protein sequence ID" value="APV36764.1"/>
    <property type="molecule type" value="Genomic_DNA"/>
</dbReference>
<proteinExistence type="predicted"/>
<feature type="signal peptide" evidence="1">
    <location>
        <begin position="1"/>
        <end position="27"/>
    </location>
</feature>
<dbReference type="STRING" id="487316.BEN76_12370"/>
<dbReference type="InterPro" id="IPR027372">
    <property type="entry name" value="Phytase-like_dom"/>
</dbReference>